<comment type="subcellular location">
    <subcellularLocation>
        <location evidence="1 3">Membrane</location>
        <topology evidence="1 3">Lipid-anchor</topology>
        <topology evidence="1 3">GPI-anchor</topology>
    </subcellularLocation>
</comment>
<keyword evidence="3" id="KW-0645">Protease</keyword>
<comment type="cofactor">
    <cofactor evidence="3">
        <name>Zn(2+)</name>
        <dbReference type="ChEBI" id="CHEBI:29105"/>
    </cofactor>
</comment>
<keyword evidence="3" id="KW-0479">Metal-binding</keyword>
<keyword evidence="3" id="KW-0732">Signal</keyword>
<sequence length="427" mass="47582">MLALKALGVCELSLCCAFLLLLYGVQSDSSLTSKTLELMSKYRLIDGHNDLPLQLRMLQNNKLSQFNLYNSSKTATDITRLKAAHVGGQMFAAYVLCTAQDKDAVRLTLEQIDVIRRMCTEYPELELATTAAEMKATKKIACFISVEGGHSIDSSLPALRMFYQLGVRSLTLTHTCNTPWAESVSLYYSYYKRDNNSLTEFGKAVVHEMNRLGMMVDLSHTSWATARAVLKLSKAPVIFSHSSAYTICNNTRNVPDDLLHMLKANGGLIMVNFYSAFISCGAQATVSVVADHFDHLKYVIGAEHIGIGGDYDGASGFPQGLEDVSKYPALIEELLRRDWSEVELAGVLRFNFLRVFEKVEKIRDELRDSLPSEVVIPPAEAQNSCRLVLARPDISRKVKSSGMRVSYLLSSSPVFWTIFFFPLYATT</sequence>
<dbReference type="InterPro" id="IPR000180">
    <property type="entry name" value="Dipep_AS"/>
</dbReference>
<dbReference type="EMBL" id="JAUCMX010000026">
    <property type="protein sequence ID" value="KAK3510127.1"/>
    <property type="molecule type" value="Genomic_DNA"/>
</dbReference>
<keyword evidence="2 3" id="KW-0449">Lipoprotein</keyword>
<evidence type="ECO:0000313" key="5">
    <source>
        <dbReference type="EMBL" id="KAK3510127.1"/>
    </source>
</evidence>
<dbReference type="GO" id="GO:0070573">
    <property type="term" value="F:metallodipeptidase activity"/>
    <property type="evidence" value="ECO:0007669"/>
    <property type="project" value="InterPro"/>
</dbReference>
<comment type="catalytic activity">
    <reaction evidence="3">
        <text>an L-aminoacyl-L-amino acid + H2O = 2 an L-alpha-amino acid</text>
        <dbReference type="Rhea" id="RHEA:48940"/>
        <dbReference type="ChEBI" id="CHEBI:15377"/>
        <dbReference type="ChEBI" id="CHEBI:59869"/>
        <dbReference type="ChEBI" id="CHEBI:77460"/>
        <dbReference type="EC" id="3.4.13.19"/>
    </reaction>
</comment>
<keyword evidence="2 3" id="KW-0336">GPI-anchor</keyword>
<keyword evidence="2 3" id="KW-0325">Glycoprotein</keyword>
<keyword evidence="6" id="KW-1185">Reference proteome</keyword>
<dbReference type="Gene3D" id="3.20.20.140">
    <property type="entry name" value="Metal-dependent hydrolases"/>
    <property type="match status" value="1"/>
</dbReference>
<evidence type="ECO:0000256" key="2">
    <source>
        <dbReference type="ARBA" id="ARBA00022622"/>
    </source>
</evidence>
<dbReference type="CDD" id="cd01301">
    <property type="entry name" value="rDP_like"/>
    <property type="match status" value="1"/>
</dbReference>
<reference evidence="5" key="1">
    <citation type="submission" date="2023-06" db="EMBL/GenBank/DDBJ databases">
        <title>Male Hemibagrus guttatus genome.</title>
        <authorList>
            <person name="Bian C."/>
        </authorList>
    </citation>
    <scope>NUCLEOTIDE SEQUENCE</scope>
    <source>
        <strain evidence="5">Male_cb2023</strain>
        <tissue evidence="5">Muscle</tissue>
    </source>
</reference>
<dbReference type="PROSITE" id="PS51365">
    <property type="entry name" value="RENAL_DIPEPTIDASE_2"/>
    <property type="match status" value="1"/>
</dbReference>
<dbReference type="InterPro" id="IPR008257">
    <property type="entry name" value="Pept_M19"/>
</dbReference>
<dbReference type="GO" id="GO:0046872">
    <property type="term" value="F:metal ion binding"/>
    <property type="evidence" value="ECO:0007669"/>
    <property type="project" value="UniProtKB-UniRule"/>
</dbReference>
<dbReference type="SUPFAM" id="SSF51556">
    <property type="entry name" value="Metallo-dependent hydrolases"/>
    <property type="match status" value="1"/>
</dbReference>
<keyword evidence="3" id="KW-0224">Dipeptidase</keyword>
<dbReference type="InterPro" id="IPR032466">
    <property type="entry name" value="Metal_Hydrolase"/>
</dbReference>
<dbReference type="Proteomes" id="UP001274896">
    <property type="component" value="Unassembled WGS sequence"/>
</dbReference>
<dbReference type="FunFam" id="3.20.20.140:FF:000030">
    <property type="entry name" value="Dipeptidase"/>
    <property type="match status" value="1"/>
</dbReference>
<feature type="signal peptide" evidence="3">
    <location>
        <begin position="1"/>
        <end position="27"/>
    </location>
</feature>
<gene>
    <name evidence="5" type="ORF">QTP70_026844</name>
</gene>
<keyword evidence="4" id="KW-0472">Membrane</keyword>
<dbReference type="PANTHER" id="PTHR10443">
    <property type="entry name" value="MICROSOMAL DIPEPTIDASE"/>
    <property type="match status" value="1"/>
</dbReference>
<keyword evidence="4" id="KW-0812">Transmembrane</keyword>
<keyword evidence="3" id="KW-0378">Hydrolase</keyword>
<keyword evidence="3" id="KW-0862">Zinc</keyword>
<comment type="similarity">
    <text evidence="3">Belongs to the metallo-dependent hydrolases superfamily. Peptidase M19 family.</text>
</comment>
<protein>
    <recommendedName>
        <fullName evidence="3">Dipeptidase</fullName>
        <ecNumber evidence="3">3.4.13.19</ecNumber>
    </recommendedName>
</protein>
<evidence type="ECO:0000256" key="3">
    <source>
        <dbReference type="RuleBase" id="RU341113"/>
    </source>
</evidence>
<dbReference type="PROSITE" id="PS00869">
    <property type="entry name" value="RENAL_DIPEPTIDASE_1"/>
    <property type="match status" value="1"/>
</dbReference>
<dbReference type="GO" id="GO:0098552">
    <property type="term" value="C:side of membrane"/>
    <property type="evidence" value="ECO:0007669"/>
    <property type="project" value="UniProtKB-KW"/>
</dbReference>
<dbReference type="Pfam" id="PF01244">
    <property type="entry name" value="Peptidase_M19"/>
    <property type="match status" value="1"/>
</dbReference>
<dbReference type="AlphaFoldDB" id="A0AAE0PY65"/>
<organism evidence="5 6">
    <name type="scientific">Hemibagrus guttatus</name>
    <dbReference type="NCBI Taxonomy" id="175788"/>
    <lineage>
        <taxon>Eukaryota</taxon>
        <taxon>Metazoa</taxon>
        <taxon>Chordata</taxon>
        <taxon>Craniata</taxon>
        <taxon>Vertebrata</taxon>
        <taxon>Euteleostomi</taxon>
        <taxon>Actinopterygii</taxon>
        <taxon>Neopterygii</taxon>
        <taxon>Teleostei</taxon>
        <taxon>Ostariophysi</taxon>
        <taxon>Siluriformes</taxon>
        <taxon>Bagridae</taxon>
        <taxon>Hemibagrus</taxon>
    </lineage>
</organism>
<dbReference type="GO" id="GO:0006508">
    <property type="term" value="P:proteolysis"/>
    <property type="evidence" value="ECO:0007669"/>
    <property type="project" value="UniProtKB-KW"/>
</dbReference>
<keyword evidence="3" id="KW-0482">Metalloprotease</keyword>
<evidence type="ECO:0000256" key="1">
    <source>
        <dbReference type="ARBA" id="ARBA00004589"/>
    </source>
</evidence>
<dbReference type="EC" id="3.4.13.19" evidence="3"/>
<keyword evidence="4" id="KW-1133">Transmembrane helix</keyword>
<feature type="transmembrane region" description="Helical" evidence="4">
    <location>
        <begin position="405"/>
        <end position="425"/>
    </location>
</feature>
<evidence type="ECO:0000256" key="4">
    <source>
        <dbReference type="SAM" id="Phobius"/>
    </source>
</evidence>
<keyword evidence="3" id="KW-1015">Disulfide bond</keyword>
<dbReference type="PANTHER" id="PTHR10443:SF9">
    <property type="entry name" value="DIPEPTIDASE 2"/>
    <property type="match status" value="1"/>
</dbReference>
<accession>A0AAE0PY65</accession>
<comment type="caution">
    <text evidence="5">The sequence shown here is derived from an EMBL/GenBank/DDBJ whole genome shotgun (WGS) entry which is preliminary data.</text>
</comment>
<evidence type="ECO:0000313" key="6">
    <source>
        <dbReference type="Proteomes" id="UP001274896"/>
    </source>
</evidence>
<comment type="subunit">
    <text evidence="3">Homodimer; disulfide-linked.</text>
</comment>
<name>A0AAE0PY65_9TELE</name>
<proteinExistence type="inferred from homology"/>
<feature type="chain" id="PRO_5041765606" description="Dipeptidase" evidence="3">
    <location>
        <begin position="28"/>
        <end position="427"/>
    </location>
</feature>